<dbReference type="PANTHER" id="PTHR35526">
    <property type="entry name" value="ANTI-SIGMA-F FACTOR RSBW-RELATED"/>
    <property type="match status" value="1"/>
</dbReference>
<keyword evidence="1" id="KW-0808">Transferase</keyword>
<dbReference type="CDD" id="cd16936">
    <property type="entry name" value="HATPase_RsbW-like"/>
    <property type="match status" value="1"/>
</dbReference>
<sequence length="157" mass="16913">MIVVTRLSRLFAGQPESISHARAFTRTFVFERVPDELFRAVELVVSELCTNAVEHTASGEEGGHFVLELELHGDHVRVSVIDFGSPSPPIVNDEPAGTEAVRGRGLFIVEAFSRLGEANRCESGDGSGRTSSAHQCERAADTAPSAAPAHCQLLNWS</sequence>
<reference evidence="5" key="1">
    <citation type="journal article" date="2019" name="Int. J. Syst. Evol. Microbiol.">
        <title>The Global Catalogue of Microorganisms (GCM) 10K type strain sequencing project: providing services to taxonomists for standard genome sequencing and annotation.</title>
        <authorList>
            <consortium name="The Broad Institute Genomics Platform"/>
            <consortium name="The Broad Institute Genome Sequencing Center for Infectious Disease"/>
            <person name="Wu L."/>
            <person name="Ma J."/>
        </authorList>
    </citation>
    <scope>NUCLEOTIDE SEQUENCE [LARGE SCALE GENOMIC DNA]</scope>
    <source>
        <strain evidence="5">JCM 9371</strain>
    </source>
</reference>
<dbReference type="GO" id="GO:0005524">
    <property type="term" value="F:ATP binding"/>
    <property type="evidence" value="ECO:0007669"/>
    <property type="project" value="UniProtKB-KW"/>
</dbReference>
<dbReference type="EMBL" id="JBHTGP010000006">
    <property type="protein sequence ID" value="MFD0685697.1"/>
    <property type="molecule type" value="Genomic_DNA"/>
</dbReference>
<keyword evidence="5" id="KW-1185">Reference proteome</keyword>
<feature type="domain" description="Histidine kinase/HSP90-like ATPase" evidence="3">
    <location>
        <begin position="12"/>
        <end position="114"/>
    </location>
</feature>
<evidence type="ECO:0000256" key="2">
    <source>
        <dbReference type="SAM" id="MobiDB-lite"/>
    </source>
</evidence>
<keyword evidence="4" id="KW-0067">ATP-binding</keyword>
<gene>
    <name evidence="4" type="ORF">ACFQZM_14410</name>
</gene>
<dbReference type="RefSeq" id="WP_242618998.1">
    <property type="nucleotide sequence ID" value="NZ_CAACUY010000012.1"/>
</dbReference>
<evidence type="ECO:0000313" key="4">
    <source>
        <dbReference type="EMBL" id="MFD0685697.1"/>
    </source>
</evidence>
<evidence type="ECO:0000256" key="1">
    <source>
        <dbReference type="ARBA" id="ARBA00022527"/>
    </source>
</evidence>
<accession>A0ABW2XGT1</accession>
<feature type="region of interest" description="Disordered" evidence="2">
    <location>
        <begin position="120"/>
        <end position="142"/>
    </location>
</feature>
<protein>
    <submittedName>
        <fullName evidence="4">ATP-binding protein</fullName>
    </submittedName>
</protein>
<name>A0ABW2XGT1_9ACTN</name>
<dbReference type="InterPro" id="IPR003594">
    <property type="entry name" value="HATPase_dom"/>
</dbReference>
<comment type="caution">
    <text evidence="4">The sequence shown here is derived from an EMBL/GenBank/DDBJ whole genome shotgun (WGS) entry which is preliminary data.</text>
</comment>
<dbReference type="InterPro" id="IPR050267">
    <property type="entry name" value="Anti-sigma-factor_SerPK"/>
</dbReference>
<keyword evidence="1" id="KW-0418">Kinase</keyword>
<dbReference type="Pfam" id="PF13581">
    <property type="entry name" value="HATPase_c_2"/>
    <property type="match status" value="1"/>
</dbReference>
<organism evidence="4 5">
    <name type="scientific">Actinomadura fibrosa</name>
    <dbReference type="NCBI Taxonomy" id="111802"/>
    <lineage>
        <taxon>Bacteria</taxon>
        <taxon>Bacillati</taxon>
        <taxon>Actinomycetota</taxon>
        <taxon>Actinomycetes</taxon>
        <taxon>Streptosporangiales</taxon>
        <taxon>Thermomonosporaceae</taxon>
        <taxon>Actinomadura</taxon>
    </lineage>
</organism>
<proteinExistence type="predicted"/>
<evidence type="ECO:0000313" key="5">
    <source>
        <dbReference type="Proteomes" id="UP001597063"/>
    </source>
</evidence>
<keyword evidence="4" id="KW-0547">Nucleotide-binding</keyword>
<dbReference type="PANTHER" id="PTHR35526:SF3">
    <property type="entry name" value="ANTI-SIGMA-F FACTOR RSBW"/>
    <property type="match status" value="1"/>
</dbReference>
<dbReference type="Proteomes" id="UP001597063">
    <property type="component" value="Unassembled WGS sequence"/>
</dbReference>
<evidence type="ECO:0000259" key="3">
    <source>
        <dbReference type="Pfam" id="PF13581"/>
    </source>
</evidence>
<dbReference type="Gene3D" id="3.30.565.10">
    <property type="entry name" value="Histidine kinase-like ATPase, C-terminal domain"/>
    <property type="match status" value="1"/>
</dbReference>
<dbReference type="SUPFAM" id="SSF55874">
    <property type="entry name" value="ATPase domain of HSP90 chaperone/DNA topoisomerase II/histidine kinase"/>
    <property type="match status" value="1"/>
</dbReference>
<dbReference type="InterPro" id="IPR036890">
    <property type="entry name" value="HATPase_C_sf"/>
</dbReference>
<keyword evidence="1" id="KW-0723">Serine/threonine-protein kinase</keyword>